<dbReference type="Gene3D" id="2.60.120.650">
    <property type="entry name" value="Cupin"/>
    <property type="match status" value="1"/>
</dbReference>
<evidence type="ECO:0000256" key="1">
    <source>
        <dbReference type="SAM" id="MobiDB-lite"/>
    </source>
</evidence>
<dbReference type="SUPFAM" id="SSF51197">
    <property type="entry name" value="Clavaminate synthase-like"/>
    <property type="match status" value="1"/>
</dbReference>
<dbReference type="PROSITE" id="PS51184">
    <property type="entry name" value="JMJC"/>
    <property type="match status" value="1"/>
</dbReference>
<protein>
    <recommendedName>
        <fullName evidence="2">JmjC domain-containing protein</fullName>
    </recommendedName>
</protein>
<dbReference type="EMBL" id="ML976328">
    <property type="protein sequence ID" value="KAF1935010.1"/>
    <property type="molecule type" value="Genomic_DNA"/>
</dbReference>
<dbReference type="AlphaFoldDB" id="A0A6A5S5J4"/>
<keyword evidence="5" id="KW-1185">Reference proteome</keyword>
<evidence type="ECO:0000313" key="4">
    <source>
        <dbReference type="EMBL" id="KAF1935010.1"/>
    </source>
</evidence>
<feature type="compositionally biased region" description="Low complexity" evidence="1">
    <location>
        <begin position="292"/>
        <end position="307"/>
    </location>
</feature>
<feature type="compositionally biased region" description="Polar residues" evidence="1">
    <location>
        <begin position="322"/>
        <end position="349"/>
    </location>
</feature>
<accession>A0A6A5S5J4</accession>
<feature type="compositionally biased region" description="Polar residues" evidence="1">
    <location>
        <begin position="374"/>
        <end position="384"/>
    </location>
</feature>
<proteinExistence type="predicted"/>
<evidence type="ECO:0000313" key="5">
    <source>
        <dbReference type="Proteomes" id="UP000800038"/>
    </source>
</evidence>
<feature type="region of interest" description="Disordered" evidence="1">
    <location>
        <begin position="281"/>
        <end position="386"/>
    </location>
</feature>
<organism evidence="3 5">
    <name type="scientific">Clathrospora elynae</name>
    <dbReference type="NCBI Taxonomy" id="706981"/>
    <lineage>
        <taxon>Eukaryota</taxon>
        <taxon>Fungi</taxon>
        <taxon>Dikarya</taxon>
        <taxon>Ascomycota</taxon>
        <taxon>Pezizomycotina</taxon>
        <taxon>Dothideomycetes</taxon>
        <taxon>Pleosporomycetidae</taxon>
        <taxon>Pleosporales</taxon>
        <taxon>Diademaceae</taxon>
        <taxon>Clathrospora</taxon>
    </lineage>
</organism>
<dbReference type="Proteomes" id="UP000800038">
    <property type="component" value="Unassembled WGS sequence"/>
</dbReference>
<dbReference type="InterPro" id="IPR003347">
    <property type="entry name" value="JmjC_dom"/>
</dbReference>
<feature type="domain" description="JmjC" evidence="2">
    <location>
        <begin position="660"/>
        <end position="831"/>
    </location>
</feature>
<name>A0A6A5S5J4_9PLEO</name>
<sequence length="892" mass="99138">MLRNLAPATQDNDDLYAESTANVEAFRASLRAIGDETDKFDACQAMRDKLLDQHIELGWLFACAEKVMVEESTSYRENKRSWVNRTSTTVDAKQWEQFVSIAESGATVKKECLAPLTKASAFWGNDKVRYYGWASLGWGYCKVLGTAVARNPDWNEASTKLNQLLLGRIASGHSLKPFANPIELIDLEQLKAWPDKSDFEKGRHGRILKYQPVDDSALPDGYRFDKYGLVVLEAPHQLQPAAHPNTQCAIDPLKPLDQRSRETHSPAAITVSPLSILVDSSMFSPTSPPPSNTRISSNSTSSSPLSSLGDTPVTSPHHDTVDSSLDSYTAASSRISNRLRSCPTHSYASPTAGVKGTKPSTRNHPIQSKKAARSPNTASATDCSCSDKVPPKFLSTIEGKQDTNTAEDIEIAATYRTKQALLCPRHLRKYASWATTSMLGYQKSVDTVTFQSPKRPTSGLWDSIPSTATKRRRLSLPEVGPSTGRLGEDIVHGDGLNFAFFPVPKPEGESRPIHDTEGNALFRQHVMAQLAPHQTQKRAPRSWGELNNQVMYSLLSRASQPTIKGDDSAQEVYFATGEEARSLLELRVALHGPIITEDQQHFKWDQCKGRPIEQLFRRMGNPNRSVSVQRPSLSLQQPSCTSMRLGDLQTLFMQNSISDDPLNVLDLRNPLPRSILPHFLTGEDCQLLSRVRDTVLEGTTAERCTASVAEWNKWKDDEDWVLLAQGGALTLTHQDSCGKATWLTVQEGSLGFGWLSQPSEEERHSWSADPNEFTGGQLRYVVLRPGQTIYFEAGTIHFVFRLAQHQTLLLGGHVLRWSRIDSWLDIVCNQLRFPNATNEDLLPSTPAYVEAIAQLVLEQQSLGRVGELGGEKAVTRFFDLKKQFDRQLAEMV</sequence>
<dbReference type="OrthoDB" id="3860121at2759"/>
<dbReference type="EMBL" id="ML976416">
    <property type="protein sequence ID" value="KAF1934648.1"/>
    <property type="molecule type" value="Genomic_DNA"/>
</dbReference>
<evidence type="ECO:0000259" key="2">
    <source>
        <dbReference type="PROSITE" id="PS51184"/>
    </source>
</evidence>
<reference evidence="3" key="1">
    <citation type="journal article" date="2020" name="Stud. Mycol.">
        <title>101 Dothideomycetes genomes: a test case for predicting lifestyles and emergence of pathogens.</title>
        <authorList>
            <person name="Haridas S."/>
            <person name="Albert R."/>
            <person name="Binder M."/>
            <person name="Bloem J."/>
            <person name="Labutti K."/>
            <person name="Salamov A."/>
            <person name="Andreopoulos B."/>
            <person name="Baker S."/>
            <person name="Barry K."/>
            <person name="Bills G."/>
            <person name="Bluhm B."/>
            <person name="Cannon C."/>
            <person name="Castanera R."/>
            <person name="Culley D."/>
            <person name="Daum C."/>
            <person name="Ezra D."/>
            <person name="Gonzalez J."/>
            <person name="Henrissat B."/>
            <person name="Kuo A."/>
            <person name="Liang C."/>
            <person name="Lipzen A."/>
            <person name="Lutzoni F."/>
            <person name="Magnuson J."/>
            <person name="Mondo S."/>
            <person name="Nolan M."/>
            <person name="Ohm R."/>
            <person name="Pangilinan J."/>
            <person name="Park H.-J."/>
            <person name="Ramirez L."/>
            <person name="Alfaro M."/>
            <person name="Sun H."/>
            <person name="Tritt A."/>
            <person name="Yoshinaga Y."/>
            <person name="Zwiers L.-H."/>
            <person name="Turgeon B."/>
            <person name="Goodwin S."/>
            <person name="Spatafora J."/>
            <person name="Crous P."/>
            <person name="Grigoriev I."/>
        </authorList>
    </citation>
    <scope>NUCLEOTIDE SEQUENCE</scope>
    <source>
        <strain evidence="3">CBS 161.51</strain>
    </source>
</reference>
<evidence type="ECO:0000313" key="3">
    <source>
        <dbReference type="EMBL" id="KAF1934648.1"/>
    </source>
</evidence>
<gene>
    <name evidence="4" type="ORF">EJ02DRAFT_460738</name>
    <name evidence="3" type="ORF">EJ02DRAFT_461032</name>
</gene>